<dbReference type="InterPro" id="IPR000582">
    <property type="entry name" value="Acyl-CoA-binding_protein"/>
</dbReference>
<dbReference type="OrthoDB" id="409763at2759"/>
<organism evidence="3 4">
    <name type="scientific">Nitzschia inconspicua</name>
    <dbReference type="NCBI Taxonomy" id="303405"/>
    <lineage>
        <taxon>Eukaryota</taxon>
        <taxon>Sar</taxon>
        <taxon>Stramenopiles</taxon>
        <taxon>Ochrophyta</taxon>
        <taxon>Bacillariophyta</taxon>
        <taxon>Bacillariophyceae</taxon>
        <taxon>Bacillariophycidae</taxon>
        <taxon>Bacillariales</taxon>
        <taxon>Bacillariaceae</taxon>
        <taxon>Nitzschia</taxon>
    </lineage>
</organism>
<gene>
    <name evidence="3" type="ORF">IV203_037278</name>
</gene>
<reference evidence="3" key="2">
    <citation type="submission" date="2021-04" db="EMBL/GenBank/DDBJ databases">
        <authorList>
            <person name="Podell S."/>
        </authorList>
    </citation>
    <scope>NUCLEOTIDE SEQUENCE</scope>
    <source>
        <strain evidence="3">Hildebrandi</strain>
    </source>
</reference>
<evidence type="ECO:0000313" key="4">
    <source>
        <dbReference type="Proteomes" id="UP000693970"/>
    </source>
</evidence>
<dbReference type="PROSITE" id="PS51228">
    <property type="entry name" value="ACB_2"/>
    <property type="match status" value="1"/>
</dbReference>
<evidence type="ECO:0000256" key="1">
    <source>
        <dbReference type="ARBA" id="ARBA00005567"/>
    </source>
</evidence>
<dbReference type="GO" id="GO:0000062">
    <property type="term" value="F:fatty-acyl-CoA binding"/>
    <property type="evidence" value="ECO:0007669"/>
    <property type="project" value="InterPro"/>
</dbReference>
<name>A0A9K3PYE9_9STRA</name>
<dbReference type="GO" id="GO:0006631">
    <property type="term" value="P:fatty acid metabolic process"/>
    <property type="evidence" value="ECO:0007669"/>
    <property type="project" value="TreeGrafter"/>
</dbReference>
<dbReference type="PROSITE" id="PS00880">
    <property type="entry name" value="ACB_1"/>
    <property type="match status" value="1"/>
</dbReference>
<proteinExistence type="inferred from homology"/>
<dbReference type="AlphaFoldDB" id="A0A9K3PYE9"/>
<dbReference type="Pfam" id="PF00887">
    <property type="entry name" value="ACBP"/>
    <property type="match status" value="1"/>
</dbReference>
<keyword evidence="4" id="KW-1185">Reference proteome</keyword>
<dbReference type="PANTHER" id="PTHR23310:SF62">
    <property type="entry name" value="ACYL-COA BINDING PROTEIN 1, ISOFORM A"/>
    <property type="match status" value="1"/>
</dbReference>
<feature type="domain" description="ACB" evidence="2">
    <location>
        <begin position="6"/>
        <end position="85"/>
    </location>
</feature>
<dbReference type="InterPro" id="IPR022408">
    <property type="entry name" value="Acyl-CoA-binding_prot_CS"/>
</dbReference>
<reference evidence="3" key="1">
    <citation type="journal article" date="2021" name="Sci. Rep.">
        <title>Diploid genomic architecture of Nitzschia inconspicua, an elite biomass production diatom.</title>
        <authorList>
            <person name="Oliver A."/>
            <person name="Podell S."/>
            <person name="Pinowska A."/>
            <person name="Traller J.C."/>
            <person name="Smith S.R."/>
            <person name="McClure R."/>
            <person name="Beliaev A."/>
            <person name="Bohutskyi P."/>
            <person name="Hill E.A."/>
            <person name="Rabines A."/>
            <person name="Zheng H."/>
            <person name="Allen L.Z."/>
            <person name="Kuo A."/>
            <person name="Grigoriev I.V."/>
            <person name="Allen A.E."/>
            <person name="Hazlebeck D."/>
            <person name="Allen E.E."/>
        </authorList>
    </citation>
    <scope>NUCLEOTIDE SEQUENCE</scope>
    <source>
        <strain evidence="3">Hildebrandi</strain>
    </source>
</reference>
<evidence type="ECO:0000259" key="2">
    <source>
        <dbReference type="PROSITE" id="PS51228"/>
    </source>
</evidence>
<comment type="caution">
    <text evidence="3">The sequence shown here is derived from an EMBL/GenBank/DDBJ whole genome shotgun (WGS) entry which is preliminary data.</text>
</comment>
<dbReference type="Proteomes" id="UP000693970">
    <property type="component" value="Unassembled WGS sequence"/>
</dbReference>
<dbReference type="PANTHER" id="PTHR23310">
    <property type="entry name" value="ACYL-COA-BINDING PROTEIN, ACBP"/>
    <property type="match status" value="1"/>
</dbReference>
<comment type="similarity">
    <text evidence="1">Belongs to the ACBP family.</text>
</comment>
<sequence>MSTEDLESKFQAAAEKARVTENVSTDNKKKLYSLFKQATEGPIGDRPRPGIFDQVGRAKWDSWAGLKDMSAEDAKKQYIALVDSL</sequence>
<evidence type="ECO:0000313" key="3">
    <source>
        <dbReference type="EMBL" id="KAG7364076.1"/>
    </source>
</evidence>
<dbReference type="EMBL" id="JAGRRH010000009">
    <property type="protein sequence ID" value="KAG7364076.1"/>
    <property type="molecule type" value="Genomic_DNA"/>
</dbReference>
<accession>A0A9K3PYE9</accession>
<protein>
    <submittedName>
        <fullName evidence="3">Acyl-coA-binding protein</fullName>
    </submittedName>
</protein>